<dbReference type="GO" id="GO:0003700">
    <property type="term" value="F:DNA-binding transcription factor activity"/>
    <property type="evidence" value="ECO:0007669"/>
    <property type="project" value="InterPro"/>
</dbReference>
<keyword evidence="6" id="KW-1185">Reference proteome</keyword>
<dbReference type="Gene3D" id="3.40.1410.10">
    <property type="entry name" value="Chorismate lyase-like"/>
    <property type="match status" value="1"/>
</dbReference>
<proteinExistence type="predicted"/>
<evidence type="ECO:0000313" key="6">
    <source>
        <dbReference type="Proteomes" id="UP000030364"/>
    </source>
</evidence>
<evidence type="ECO:0000256" key="3">
    <source>
        <dbReference type="ARBA" id="ARBA00023163"/>
    </source>
</evidence>
<dbReference type="SMART" id="SM00345">
    <property type="entry name" value="HTH_GNTR"/>
    <property type="match status" value="1"/>
</dbReference>
<dbReference type="Proteomes" id="UP000030364">
    <property type="component" value="Unassembled WGS sequence"/>
</dbReference>
<keyword evidence="3" id="KW-0804">Transcription</keyword>
<dbReference type="InterPro" id="IPR000524">
    <property type="entry name" value="Tscrpt_reg_HTH_GntR"/>
</dbReference>
<dbReference type="Pfam" id="PF07702">
    <property type="entry name" value="UTRA"/>
    <property type="match status" value="1"/>
</dbReference>
<dbReference type="Pfam" id="PF00392">
    <property type="entry name" value="GntR"/>
    <property type="match status" value="1"/>
</dbReference>
<keyword evidence="1" id="KW-0805">Transcription regulation</keyword>
<dbReference type="SMART" id="SM00866">
    <property type="entry name" value="UTRA"/>
    <property type="match status" value="1"/>
</dbReference>
<name>A0A0D6XAG2_THEFI</name>
<dbReference type="PRINTS" id="PR00035">
    <property type="entry name" value="HTHGNTR"/>
</dbReference>
<dbReference type="AlphaFoldDB" id="A0A0D6XAG2"/>
<dbReference type="Gene3D" id="1.10.10.10">
    <property type="entry name" value="Winged helix-like DNA-binding domain superfamily/Winged helix DNA-binding domain"/>
    <property type="match status" value="1"/>
</dbReference>
<comment type="caution">
    <text evidence="5">The sequence shown here is derived from an EMBL/GenBank/DDBJ whole genome shotgun (WGS) entry which is preliminary data.</text>
</comment>
<dbReference type="InterPro" id="IPR036388">
    <property type="entry name" value="WH-like_DNA-bd_sf"/>
</dbReference>
<dbReference type="InterPro" id="IPR028978">
    <property type="entry name" value="Chorismate_lyase_/UTRA_dom_sf"/>
</dbReference>
<keyword evidence="2" id="KW-0238">DNA-binding</keyword>
<dbReference type="PROSITE" id="PS50949">
    <property type="entry name" value="HTH_GNTR"/>
    <property type="match status" value="1"/>
</dbReference>
<dbReference type="STRING" id="276.THFILI_02070"/>
<protein>
    <submittedName>
        <fullName evidence="5">GntR family transcriptional regulator</fullName>
    </submittedName>
</protein>
<dbReference type="CDD" id="cd07377">
    <property type="entry name" value="WHTH_GntR"/>
    <property type="match status" value="1"/>
</dbReference>
<organism evidence="5 6">
    <name type="scientific">Thermus filiformis</name>
    <dbReference type="NCBI Taxonomy" id="276"/>
    <lineage>
        <taxon>Bacteria</taxon>
        <taxon>Thermotogati</taxon>
        <taxon>Deinococcota</taxon>
        <taxon>Deinococci</taxon>
        <taxon>Thermales</taxon>
        <taxon>Thermaceae</taxon>
        <taxon>Thermus</taxon>
    </lineage>
</organism>
<reference evidence="5 6" key="1">
    <citation type="journal article" date="2015" name="Genome Announc.">
        <title>Draft Genome Sequence of the Thermophile Thermus filiformis ATCC 43280, Producer of Carotenoid-(Di)glucoside-Branched Fatty Acid (Di)esters and Source of Hyperthermostable Enzymes of Biotechnological Interest.</title>
        <authorList>
            <person name="Mandelli F."/>
            <person name="Oliveira Ramires B."/>
            <person name="Couger M.B."/>
            <person name="Paixao D.A."/>
            <person name="Camilo C.M."/>
            <person name="Polikarpov I."/>
            <person name="Prade R."/>
            <person name="Riano-Pachon D.M."/>
            <person name="Squina F.M."/>
        </authorList>
    </citation>
    <scope>NUCLEOTIDE SEQUENCE [LARGE SCALE GENOMIC DNA]</scope>
    <source>
        <strain evidence="5 6">ATCC 43280</strain>
    </source>
</reference>
<dbReference type="SUPFAM" id="SSF64288">
    <property type="entry name" value="Chorismate lyase-like"/>
    <property type="match status" value="1"/>
</dbReference>
<accession>A0A0D6XAG2</accession>
<evidence type="ECO:0000259" key="4">
    <source>
        <dbReference type="PROSITE" id="PS50949"/>
    </source>
</evidence>
<evidence type="ECO:0000256" key="2">
    <source>
        <dbReference type="ARBA" id="ARBA00023125"/>
    </source>
</evidence>
<feature type="domain" description="HTH gntR-type" evidence="4">
    <location>
        <begin position="11"/>
        <end position="77"/>
    </location>
</feature>
<dbReference type="InterPro" id="IPR050679">
    <property type="entry name" value="Bact_HTH_transcr_reg"/>
</dbReference>
<dbReference type="EMBL" id="JPSL02000036">
    <property type="protein sequence ID" value="KIX84750.1"/>
    <property type="molecule type" value="Genomic_DNA"/>
</dbReference>
<dbReference type="PANTHER" id="PTHR44846:SF1">
    <property type="entry name" value="MANNOSYL-D-GLYCERATE TRANSPORT_METABOLISM SYSTEM REPRESSOR MNGR-RELATED"/>
    <property type="match status" value="1"/>
</dbReference>
<sequence length="232" mass="25673">MLWGMGRSAKGPLYLELAERLRAGIRQGLYGPALPPERGLAEAFGVSRDSVRRALALLEEEGLIRKRRGSGTYVARRATFRARLLGFSEEMRALGLEPATRPLKAQLLPASPEEALALGLSPGEGVWRLERLRLADGEPMALERAVLPSWALEAPPEASLYQALEARGLRPVRALQRLRAVAAREEARVLGVEPGAPLLYLERVSYLADGRPVEFVRSLYRADRYELLLELA</sequence>
<evidence type="ECO:0000256" key="1">
    <source>
        <dbReference type="ARBA" id="ARBA00023015"/>
    </source>
</evidence>
<dbReference type="OrthoDB" id="9815017at2"/>
<dbReference type="SUPFAM" id="SSF46785">
    <property type="entry name" value="Winged helix' DNA-binding domain"/>
    <property type="match status" value="1"/>
</dbReference>
<dbReference type="InterPro" id="IPR036390">
    <property type="entry name" value="WH_DNA-bd_sf"/>
</dbReference>
<dbReference type="GO" id="GO:0003677">
    <property type="term" value="F:DNA binding"/>
    <property type="evidence" value="ECO:0007669"/>
    <property type="project" value="UniProtKB-KW"/>
</dbReference>
<dbReference type="InterPro" id="IPR011663">
    <property type="entry name" value="UTRA"/>
</dbReference>
<dbReference type="PANTHER" id="PTHR44846">
    <property type="entry name" value="MANNOSYL-D-GLYCERATE TRANSPORT/METABOLISM SYSTEM REPRESSOR MNGR-RELATED"/>
    <property type="match status" value="1"/>
</dbReference>
<evidence type="ECO:0000313" key="5">
    <source>
        <dbReference type="EMBL" id="KIX84750.1"/>
    </source>
</evidence>
<dbReference type="GO" id="GO:0045892">
    <property type="term" value="P:negative regulation of DNA-templated transcription"/>
    <property type="evidence" value="ECO:0007669"/>
    <property type="project" value="TreeGrafter"/>
</dbReference>
<gene>
    <name evidence="5" type="ORF">THFILI_02070</name>
</gene>